<dbReference type="PANTHER" id="PTHR43224:SF1">
    <property type="entry name" value="AMIDINOTRANSFERASE"/>
    <property type="match status" value="1"/>
</dbReference>
<comment type="caution">
    <text evidence="2">The sequence shown here is derived from an EMBL/GenBank/DDBJ whole genome shotgun (WGS) entry which is preliminary data.</text>
</comment>
<proteinExistence type="predicted"/>
<dbReference type="RefSeq" id="WP_431308209.1">
    <property type="nucleotide sequence ID" value="NZ_BSUJ01000001.1"/>
</dbReference>
<dbReference type="SUPFAM" id="SSF55909">
    <property type="entry name" value="Pentein"/>
    <property type="match status" value="1"/>
</dbReference>
<evidence type="ECO:0000313" key="3">
    <source>
        <dbReference type="Proteomes" id="UP001157109"/>
    </source>
</evidence>
<name>A0ABQ6HTW6_9MICO</name>
<reference evidence="3" key="2">
    <citation type="journal article" date="2019" name="Int. J. Syst. Evol. Microbiol.">
        <title>The Global Catalogue of Microorganisms (GCM) 10K type strain sequencing project: providing services to taxonomists for standard genome sequencing and annotation.</title>
        <authorList>
            <consortium name="The Broad Institute Genomics Platform"/>
            <consortium name="The Broad Institute Genome Sequencing Center for Infectious Disease"/>
            <person name="Wu L."/>
            <person name="Ma J."/>
        </authorList>
    </citation>
    <scope>NUCLEOTIDE SEQUENCE [LARGE SCALE GENOMIC DNA]</scope>
    <source>
        <strain evidence="3">NBRC 105830</strain>
    </source>
</reference>
<gene>
    <name evidence="1" type="ORF">GCM10025862_17260</name>
    <name evidence="2" type="ORF">GCM10025862_39920</name>
</gene>
<dbReference type="PANTHER" id="PTHR43224">
    <property type="entry name" value="AMIDINOTRANSFERASE"/>
    <property type="match status" value="1"/>
</dbReference>
<keyword evidence="3" id="KW-1185">Reference proteome</keyword>
<evidence type="ECO:0000313" key="2">
    <source>
        <dbReference type="EMBL" id="GMA21971.1"/>
    </source>
</evidence>
<evidence type="ECO:0000313" key="1">
    <source>
        <dbReference type="EMBL" id="GMA19705.1"/>
    </source>
</evidence>
<dbReference type="Pfam" id="PF19420">
    <property type="entry name" value="DDAH_eukar"/>
    <property type="match status" value="1"/>
</dbReference>
<accession>A0ABQ6HTW6</accession>
<dbReference type="EMBL" id="BSUJ01000001">
    <property type="protein sequence ID" value="GMA19705.1"/>
    <property type="molecule type" value="Genomic_DNA"/>
</dbReference>
<protein>
    <recommendedName>
        <fullName evidence="4">Amidinotransferase</fullName>
    </recommendedName>
</protein>
<dbReference type="Proteomes" id="UP001157109">
    <property type="component" value="Unassembled WGS sequence"/>
</dbReference>
<reference evidence="2" key="3">
    <citation type="submission" date="2023-02" db="EMBL/GenBank/DDBJ databases">
        <authorList>
            <person name="Sun Q."/>
            <person name="Mori K."/>
        </authorList>
    </citation>
    <scope>NUCLEOTIDE SEQUENCE</scope>
    <source>
        <strain evidence="2">NBRC 105830</strain>
    </source>
</reference>
<dbReference type="Gene3D" id="3.75.10.10">
    <property type="entry name" value="L-arginine/glycine Amidinotransferase, Chain A"/>
    <property type="match status" value="1"/>
</dbReference>
<evidence type="ECO:0008006" key="4">
    <source>
        <dbReference type="Google" id="ProtNLM"/>
    </source>
</evidence>
<reference evidence="2" key="1">
    <citation type="journal article" date="2014" name="Int. J. Syst. Evol. Microbiol.">
        <title>Complete genome of a new Firmicutes species belonging to the dominant human colonic microbiota ('Ruminococcus bicirculans') reveals two chromosomes and a selective capacity to utilize plant glucans.</title>
        <authorList>
            <consortium name="NISC Comparative Sequencing Program"/>
            <person name="Wegmann U."/>
            <person name="Louis P."/>
            <person name="Goesmann A."/>
            <person name="Henrissat B."/>
            <person name="Duncan S.H."/>
            <person name="Flint H.J."/>
        </authorList>
    </citation>
    <scope>NUCLEOTIDE SEQUENCE</scope>
    <source>
        <strain evidence="2">NBRC 105830</strain>
    </source>
</reference>
<dbReference type="InterPro" id="IPR014541">
    <property type="entry name" value="Amdntrnsf_FN0238"/>
</dbReference>
<sequence length="166" mass="17835">MVLDHRDRLAYVCRSQRAHESLVERFCDELGYRAVFFDAVDPLGHPVYHTNVALSVGDQVALAALSLVPDGQQRTRLRSTLEASGRAVVGLGADQVCAFAGNALEVTGAAGPVLVVSARGWASLRRRQRAVVEEHLAVLPVDIPTIELAGGSARCMLAGIHLTRRS</sequence>
<organism evidence="2 3">
    <name type="scientific">Arsenicicoccus piscis</name>
    <dbReference type="NCBI Taxonomy" id="673954"/>
    <lineage>
        <taxon>Bacteria</taxon>
        <taxon>Bacillati</taxon>
        <taxon>Actinomycetota</taxon>
        <taxon>Actinomycetes</taxon>
        <taxon>Micrococcales</taxon>
        <taxon>Intrasporangiaceae</taxon>
        <taxon>Arsenicicoccus</taxon>
    </lineage>
</organism>
<dbReference type="EMBL" id="BSUJ01000002">
    <property type="protein sequence ID" value="GMA21971.1"/>
    <property type="molecule type" value="Genomic_DNA"/>
</dbReference>